<reference evidence="3" key="1">
    <citation type="journal article" date="2017" name="bioRxiv">
        <title>Comparative analysis of the genomes of Stylophora pistillata and Acropora digitifera provides evidence for extensive differences between species of corals.</title>
        <authorList>
            <person name="Voolstra C.R."/>
            <person name="Li Y."/>
            <person name="Liew Y.J."/>
            <person name="Baumgarten S."/>
            <person name="Zoccola D."/>
            <person name="Flot J.-F."/>
            <person name="Tambutte S."/>
            <person name="Allemand D."/>
            <person name="Aranda M."/>
        </authorList>
    </citation>
    <scope>NUCLEOTIDE SEQUENCE [LARGE SCALE GENOMIC DNA]</scope>
</reference>
<feature type="region of interest" description="Disordered" evidence="1">
    <location>
        <begin position="489"/>
        <end position="510"/>
    </location>
</feature>
<dbReference type="AlphaFoldDB" id="A0A2B4RWX6"/>
<accession>A0A2B4RWX6</accession>
<evidence type="ECO:0000313" key="3">
    <source>
        <dbReference type="Proteomes" id="UP000225706"/>
    </source>
</evidence>
<dbReference type="Proteomes" id="UP000225706">
    <property type="component" value="Unassembled WGS sequence"/>
</dbReference>
<evidence type="ECO:0008006" key="4">
    <source>
        <dbReference type="Google" id="ProtNLM"/>
    </source>
</evidence>
<name>A0A2B4RWX6_STYPI</name>
<dbReference type="EMBL" id="LSMT01000301">
    <property type="protein sequence ID" value="PFX20828.1"/>
    <property type="molecule type" value="Genomic_DNA"/>
</dbReference>
<protein>
    <recommendedName>
        <fullName evidence="4">Reverse transcriptase domain-containing protein</fullName>
    </recommendedName>
</protein>
<sequence length="510" mass="56909">MAKTLCTHYIDPSTIEPLVESRLIPLDEGEGALRPIGVGEVIRRICAKCVMNIVKRDVVEATGSLQLCAGQKLGSEAAMHAMHRIFEADDTDLVLLIDASNAFNALNRAAALRNIRVLCPVIAVYARNTYRQFSRLFITGGKEITSVEGTTQVDPLAMGLYALSTQLLIASLQAMLDAKQCWLADDTCGAGTISEIKQWWDGLNAFNPDIGYFPNGKKCRIFAKPEKEALVREAFKETVINVTVEGQKHLGAAQEIICRTMSTRKTLPDVQDLLEPFEEAISQVLIPAIVGRKCSKLDRDVLALPVRLGGLSLSNPCHEAAREHASSIHAGRQVVKRGKGEELSEIADNLKQIVSRKTKRALELAQEKGSSVLVKVLPLQEHSFNLSKREFRDAFNIRYDWSFDDIPSYSQDFGIIPKESLKTVTKWAAKYFTHEKSYHPVPQTSTEFADVNFYATSNFRRDQPETESAMKEFLEKYGPLRLRTVREDSTKDRGRGGFTTGRLHDATRLH</sequence>
<organism evidence="2 3">
    <name type="scientific">Stylophora pistillata</name>
    <name type="common">Smooth cauliflower coral</name>
    <dbReference type="NCBI Taxonomy" id="50429"/>
    <lineage>
        <taxon>Eukaryota</taxon>
        <taxon>Metazoa</taxon>
        <taxon>Cnidaria</taxon>
        <taxon>Anthozoa</taxon>
        <taxon>Hexacorallia</taxon>
        <taxon>Scleractinia</taxon>
        <taxon>Astrocoeniina</taxon>
        <taxon>Pocilloporidae</taxon>
        <taxon>Stylophora</taxon>
    </lineage>
</organism>
<evidence type="ECO:0000256" key="1">
    <source>
        <dbReference type="SAM" id="MobiDB-lite"/>
    </source>
</evidence>
<gene>
    <name evidence="2" type="ORF">AWC38_SpisGene14690</name>
</gene>
<evidence type="ECO:0000313" key="2">
    <source>
        <dbReference type="EMBL" id="PFX20828.1"/>
    </source>
</evidence>
<keyword evidence="3" id="KW-1185">Reference proteome</keyword>
<proteinExistence type="predicted"/>
<dbReference type="OrthoDB" id="6516201at2759"/>
<comment type="caution">
    <text evidence="2">The sequence shown here is derived from an EMBL/GenBank/DDBJ whole genome shotgun (WGS) entry which is preliminary data.</text>
</comment>